<proteinExistence type="predicted"/>
<comment type="caution">
    <text evidence="2">The sequence shown here is derived from an EMBL/GenBank/DDBJ whole genome shotgun (WGS) entry which is preliminary data.</text>
</comment>
<keyword evidence="3" id="KW-1185">Reference proteome</keyword>
<dbReference type="EMBL" id="BPLR01016831">
    <property type="protein sequence ID" value="GIY86678.1"/>
    <property type="molecule type" value="Genomic_DNA"/>
</dbReference>
<keyword evidence="1" id="KW-0472">Membrane</keyword>
<dbReference type="Proteomes" id="UP001054945">
    <property type="component" value="Unassembled WGS sequence"/>
</dbReference>
<evidence type="ECO:0000313" key="3">
    <source>
        <dbReference type="Proteomes" id="UP001054945"/>
    </source>
</evidence>
<organism evidence="2 3">
    <name type="scientific">Caerostris extrusa</name>
    <name type="common">Bark spider</name>
    <name type="synonym">Caerostris bankana</name>
    <dbReference type="NCBI Taxonomy" id="172846"/>
    <lineage>
        <taxon>Eukaryota</taxon>
        <taxon>Metazoa</taxon>
        <taxon>Ecdysozoa</taxon>
        <taxon>Arthropoda</taxon>
        <taxon>Chelicerata</taxon>
        <taxon>Arachnida</taxon>
        <taxon>Araneae</taxon>
        <taxon>Araneomorphae</taxon>
        <taxon>Entelegynae</taxon>
        <taxon>Araneoidea</taxon>
        <taxon>Araneidae</taxon>
        <taxon>Caerostris</taxon>
    </lineage>
</organism>
<reference evidence="2 3" key="1">
    <citation type="submission" date="2021-06" db="EMBL/GenBank/DDBJ databases">
        <title>Caerostris extrusa draft genome.</title>
        <authorList>
            <person name="Kono N."/>
            <person name="Arakawa K."/>
        </authorList>
    </citation>
    <scope>NUCLEOTIDE SEQUENCE [LARGE SCALE GENOMIC DNA]</scope>
</reference>
<keyword evidence="1" id="KW-1133">Transmembrane helix</keyword>
<name>A0AAV4WWL6_CAEEX</name>
<sequence length="107" mass="12356">MAQAQISENSLELWQLANSWNNGTCSQRDIPAHSSLPKRWEDFTEHADQDNFRGFYAGFCELSFPFQEESLEGRSMHNTEARKSFRKSWCSYIIVPISLIARILAPN</sequence>
<accession>A0AAV4WWL6</accession>
<protein>
    <submittedName>
        <fullName evidence="2">Uncharacterized protein</fullName>
    </submittedName>
</protein>
<keyword evidence="1" id="KW-0812">Transmembrane</keyword>
<dbReference type="AlphaFoldDB" id="A0AAV4WWL6"/>
<gene>
    <name evidence="2" type="ORF">CEXT_305571</name>
</gene>
<feature type="transmembrane region" description="Helical" evidence="1">
    <location>
        <begin position="89"/>
        <end position="105"/>
    </location>
</feature>
<evidence type="ECO:0000256" key="1">
    <source>
        <dbReference type="SAM" id="Phobius"/>
    </source>
</evidence>
<evidence type="ECO:0000313" key="2">
    <source>
        <dbReference type="EMBL" id="GIY86678.1"/>
    </source>
</evidence>